<comment type="similarity">
    <text evidence="3">Belongs to the glycosyl hydrolase 24 family.</text>
</comment>
<dbReference type="RefSeq" id="WP_183117544.1">
    <property type="nucleotide sequence ID" value="NZ_AP022638.1"/>
</dbReference>
<protein>
    <recommendedName>
        <fullName evidence="3">Lysozyme</fullName>
        <ecNumber evidence="3">3.2.1.17</ecNumber>
    </recommendedName>
</protein>
<dbReference type="GO" id="GO:0042742">
    <property type="term" value="P:defense response to bacterium"/>
    <property type="evidence" value="ECO:0007669"/>
    <property type="project" value="UniProtKB-KW"/>
</dbReference>
<keyword evidence="3" id="KW-0326">Glycosidase</keyword>
<dbReference type="SUPFAM" id="SSF53955">
    <property type="entry name" value="Lysozyme-like"/>
    <property type="match status" value="1"/>
</dbReference>
<gene>
    <name evidence="4" type="ORF">XF5B_39420</name>
</gene>
<proteinExistence type="inferred from homology"/>
<dbReference type="InterPro" id="IPR051018">
    <property type="entry name" value="Bacteriophage_GH24"/>
</dbReference>
<dbReference type="EC" id="3.2.1.17" evidence="3"/>
<comment type="catalytic activity">
    <reaction evidence="3">
        <text>Hydrolysis of (1-&gt;4)-beta-linkages between N-acetylmuramic acid and N-acetyl-D-glucosamine residues in a peptidoglycan and between N-acetyl-D-glucosamine residues in chitodextrins.</text>
        <dbReference type="EC" id="3.2.1.17"/>
    </reaction>
</comment>
<dbReference type="PANTHER" id="PTHR38107:SF3">
    <property type="entry name" value="LYSOZYME RRRD-RELATED"/>
    <property type="match status" value="1"/>
</dbReference>
<organism evidence="4">
    <name type="scientific">Bradyrhizobium diazoefficiens</name>
    <dbReference type="NCBI Taxonomy" id="1355477"/>
    <lineage>
        <taxon>Bacteria</taxon>
        <taxon>Pseudomonadati</taxon>
        <taxon>Pseudomonadota</taxon>
        <taxon>Alphaproteobacteria</taxon>
        <taxon>Hyphomicrobiales</taxon>
        <taxon>Nitrobacteraceae</taxon>
        <taxon>Bradyrhizobium</taxon>
    </lineage>
</organism>
<evidence type="ECO:0000256" key="3">
    <source>
        <dbReference type="RuleBase" id="RU003788"/>
    </source>
</evidence>
<keyword evidence="3" id="KW-0378">Hydrolase</keyword>
<dbReference type="Gene3D" id="1.10.530.40">
    <property type="match status" value="1"/>
</dbReference>
<dbReference type="InterPro" id="IPR023347">
    <property type="entry name" value="Lysozyme_dom_sf"/>
</dbReference>
<dbReference type="GO" id="GO:0031640">
    <property type="term" value="P:killing of cells of another organism"/>
    <property type="evidence" value="ECO:0007669"/>
    <property type="project" value="UniProtKB-KW"/>
</dbReference>
<dbReference type="GO" id="GO:0009253">
    <property type="term" value="P:peptidoglycan catabolic process"/>
    <property type="evidence" value="ECO:0007669"/>
    <property type="project" value="InterPro"/>
</dbReference>
<accession>A0A809ZZ30</accession>
<dbReference type="InterPro" id="IPR002196">
    <property type="entry name" value="Glyco_hydro_24"/>
</dbReference>
<dbReference type="InterPro" id="IPR023346">
    <property type="entry name" value="Lysozyme-like_dom_sf"/>
</dbReference>
<evidence type="ECO:0000256" key="2">
    <source>
        <dbReference type="ARBA" id="ARBA00022638"/>
    </source>
</evidence>
<dbReference type="Pfam" id="PF00959">
    <property type="entry name" value="Phage_lysozyme"/>
    <property type="match status" value="1"/>
</dbReference>
<keyword evidence="2 3" id="KW-0081">Bacteriolytic enzyme</keyword>
<keyword evidence="1 3" id="KW-0929">Antimicrobial</keyword>
<dbReference type="GO" id="GO:0003796">
    <property type="term" value="F:lysozyme activity"/>
    <property type="evidence" value="ECO:0007669"/>
    <property type="project" value="UniProtKB-EC"/>
</dbReference>
<evidence type="ECO:0000313" key="4">
    <source>
        <dbReference type="EMBL" id="BCE56430.1"/>
    </source>
</evidence>
<name>A0A809ZZ30_9BRAD</name>
<evidence type="ECO:0000256" key="1">
    <source>
        <dbReference type="ARBA" id="ARBA00022529"/>
    </source>
</evidence>
<sequence length="169" mass="18506">MPAVRDHVQRHGRKWVGAGVGLCCSFLMAREGYVPVAHHQSIDPSNVITWCYGRTNYDDSSVAAGTRFSKEDCKQELIDDLVNRYGPPIQACIPQFVTYGPHRQAALVSAGYNLGAGRICNSSVGQRLRAGDVKGGCAALLAYVYGNGVKLPGLVKRRQAEYEMCERED</sequence>
<dbReference type="AlphaFoldDB" id="A0A809ZZ30"/>
<dbReference type="GO" id="GO:0016998">
    <property type="term" value="P:cell wall macromolecule catabolic process"/>
    <property type="evidence" value="ECO:0007669"/>
    <property type="project" value="InterPro"/>
</dbReference>
<reference evidence="4" key="1">
    <citation type="submission" date="2020-05" db="EMBL/GenBank/DDBJ databases">
        <title>Complete genome sequence of Bradyrhizobium diazoefficiens XF5 isolated from soybean nodule.</title>
        <authorList>
            <person name="Noda R."/>
            <person name="Kakizaki K."/>
            <person name="Minamisawa K."/>
        </authorList>
    </citation>
    <scope>NUCLEOTIDE SEQUENCE</scope>
    <source>
        <strain evidence="4">XF5</strain>
    </source>
</reference>
<dbReference type="PANTHER" id="PTHR38107">
    <property type="match status" value="1"/>
</dbReference>
<dbReference type="EMBL" id="AP023095">
    <property type="protein sequence ID" value="BCE56430.1"/>
    <property type="molecule type" value="Genomic_DNA"/>
</dbReference>